<reference evidence="1" key="1">
    <citation type="submission" date="2019-08" db="EMBL/GenBank/DDBJ databases">
        <title>The genome of the North American firefly Photinus pyralis.</title>
        <authorList>
            <consortium name="Photinus pyralis genome working group"/>
            <person name="Fallon T.R."/>
            <person name="Sander Lower S.E."/>
            <person name="Weng J.-K."/>
        </authorList>
    </citation>
    <scope>NUCLEOTIDE SEQUENCE</scope>
    <source>
        <strain evidence="1">TRF0915ILg1</strain>
        <tissue evidence="1">Whole body</tissue>
    </source>
</reference>
<accession>A0A8K0CJ14</accession>
<organism evidence="1 2">
    <name type="scientific">Ignelater luminosus</name>
    <name type="common">Cucubano</name>
    <name type="synonym">Pyrophorus luminosus</name>
    <dbReference type="NCBI Taxonomy" id="2038154"/>
    <lineage>
        <taxon>Eukaryota</taxon>
        <taxon>Metazoa</taxon>
        <taxon>Ecdysozoa</taxon>
        <taxon>Arthropoda</taxon>
        <taxon>Hexapoda</taxon>
        <taxon>Insecta</taxon>
        <taxon>Pterygota</taxon>
        <taxon>Neoptera</taxon>
        <taxon>Endopterygota</taxon>
        <taxon>Coleoptera</taxon>
        <taxon>Polyphaga</taxon>
        <taxon>Elateriformia</taxon>
        <taxon>Elateroidea</taxon>
        <taxon>Elateridae</taxon>
        <taxon>Agrypninae</taxon>
        <taxon>Pyrophorini</taxon>
        <taxon>Ignelater</taxon>
    </lineage>
</organism>
<comment type="caution">
    <text evidence="1">The sequence shown here is derived from an EMBL/GenBank/DDBJ whole genome shotgun (WGS) entry which is preliminary data.</text>
</comment>
<dbReference type="EMBL" id="VTPC01088477">
    <property type="protein sequence ID" value="KAF2886172.1"/>
    <property type="molecule type" value="Genomic_DNA"/>
</dbReference>
<gene>
    <name evidence="1" type="ORF">ILUMI_20002</name>
</gene>
<dbReference type="AlphaFoldDB" id="A0A8K0CJ14"/>
<evidence type="ECO:0008006" key="3">
    <source>
        <dbReference type="Google" id="ProtNLM"/>
    </source>
</evidence>
<evidence type="ECO:0000313" key="1">
    <source>
        <dbReference type="EMBL" id="KAF2886172.1"/>
    </source>
</evidence>
<evidence type="ECO:0000313" key="2">
    <source>
        <dbReference type="Proteomes" id="UP000801492"/>
    </source>
</evidence>
<dbReference type="OrthoDB" id="6775947at2759"/>
<proteinExistence type="predicted"/>
<dbReference type="Proteomes" id="UP000801492">
    <property type="component" value="Unassembled WGS sequence"/>
</dbReference>
<name>A0A8K0CJ14_IGNLU</name>
<sequence length="225" mass="26465">MAANKEKIYDAILNETLSENEVNEIIVGHADSKTKQNANMEQVDTKWIIEQMFNQQEKHFQQMKEIMQMFNLNSGNKFSVKFKKSIELFYGRETALKAQDWLETLKGVSKLNSWPDELKLEAARANLVGSARHWFIHNNFQTWNEFEGEFKQTFIGSVSKADLWKIMVQRVQKKNEDVCDYFLEKVRLCKDLKLGFEEIKEQVLEGLWLKDLSVHLLIVREVVML</sequence>
<keyword evidence="2" id="KW-1185">Reference proteome</keyword>
<protein>
    <recommendedName>
        <fullName evidence="3">Retrotransposon gag domain-containing protein</fullName>
    </recommendedName>
</protein>